<name>A0AAC9RKF1_9CLOT</name>
<evidence type="ECO:0000256" key="1">
    <source>
        <dbReference type="SAM" id="Phobius"/>
    </source>
</evidence>
<proteinExistence type="predicted"/>
<evidence type="ECO:0000313" key="3">
    <source>
        <dbReference type="EMBL" id="ARE87182.1"/>
    </source>
</evidence>
<evidence type="ECO:0000313" key="4">
    <source>
        <dbReference type="Proteomes" id="UP000177894"/>
    </source>
</evidence>
<sequence>MKKNKWMITLYLNAVKWRLISYIIAFLVIFIPIFIVSVTDNGFSSFYGKTFITLAIIFIIIGKILTTFKRTIDDGAMHWTGIGSITGLLIVLLWGVLR</sequence>
<keyword evidence="4" id="KW-1185">Reference proteome</keyword>
<protein>
    <submittedName>
        <fullName evidence="3">Uncharacterized protein</fullName>
    </submittedName>
</protein>
<organism evidence="3 5">
    <name type="scientific">Clostridium formicaceticum</name>
    <dbReference type="NCBI Taxonomy" id="1497"/>
    <lineage>
        <taxon>Bacteria</taxon>
        <taxon>Bacillati</taxon>
        <taxon>Bacillota</taxon>
        <taxon>Clostridia</taxon>
        <taxon>Eubacteriales</taxon>
        <taxon>Clostridiaceae</taxon>
        <taxon>Clostridium</taxon>
    </lineage>
</organism>
<dbReference type="AlphaFoldDB" id="A0AAC9RKF1"/>
<evidence type="ECO:0000313" key="2">
    <source>
        <dbReference type="EMBL" id="AOY76742.1"/>
    </source>
</evidence>
<feature type="transmembrane region" description="Helical" evidence="1">
    <location>
        <begin position="77"/>
        <end position="97"/>
    </location>
</feature>
<gene>
    <name evidence="2" type="ORF">BJL90_13215</name>
    <name evidence="3" type="ORF">CLFO_15700</name>
</gene>
<feature type="transmembrane region" description="Helical" evidence="1">
    <location>
        <begin position="45"/>
        <end position="65"/>
    </location>
</feature>
<dbReference type="Proteomes" id="UP000192478">
    <property type="component" value="Chromosome"/>
</dbReference>
<reference evidence="2 4" key="1">
    <citation type="submission" date="2016-10" db="EMBL/GenBank/DDBJ databases">
        <title>Complete Genome Sequence of Acetogen Clostridium formicoaceticum ATCC 27076.</title>
        <authorList>
            <person name="Bao T."/>
            <person name="Cheng C."/>
            <person name="Zhao J."/>
            <person name="Yang S.-T."/>
            <person name="Wang J."/>
            <person name="Wang M."/>
        </authorList>
    </citation>
    <scope>NUCLEOTIDE SEQUENCE [LARGE SCALE GENOMIC DNA]</scope>
    <source>
        <strain evidence="2 4">ATCC 27076</strain>
    </source>
</reference>
<dbReference type="KEGG" id="cfm:BJL90_13215"/>
<reference evidence="3 5" key="2">
    <citation type="submission" date="2017-03" db="EMBL/GenBank/DDBJ databases">
        <title>Complete sequence of Clostridium formicaceticum DSM 92.</title>
        <authorList>
            <person name="Poehlein A."/>
            <person name="Karl M."/>
            <person name="Bengelsdorf F.R."/>
            <person name="Duerre P."/>
            <person name="Daniel R."/>
        </authorList>
    </citation>
    <scope>NUCLEOTIDE SEQUENCE [LARGE SCALE GENOMIC DNA]</scope>
    <source>
        <strain evidence="3 5">DSM 92</strain>
    </source>
</reference>
<keyword evidence="1" id="KW-0472">Membrane</keyword>
<keyword evidence="1" id="KW-0812">Transmembrane</keyword>
<evidence type="ECO:0000313" key="5">
    <source>
        <dbReference type="Proteomes" id="UP000192478"/>
    </source>
</evidence>
<accession>A0AAC9RKF1</accession>
<dbReference type="EMBL" id="CP020559">
    <property type="protein sequence ID" value="ARE87182.1"/>
    <property type="molecule type" value="Genomic_DNA"/>
</dbReference>
<keyword evidence="1" id="KW-1133">Transmembrane helix</keyword>
<dbReference type="Proteomes" id="UP000177894">
    <property type="component" value="Chromosome"/>
</dbReference>
<feature type="transmembrane region" description="Helical" evidence="1">
    <location>
        <begin position="20"/>
        <end position="39"/>
    </location>
</feature>
<dbReference type="EMBL" id="CP017603">
    <property type="protein sequence ID" value="AOY76742.1"/>
    <property type="molecule type" value="Genomic_DNA"/>
</dbReference>